<feature type="domain" description="PDZ" evidence="12">
    <location>
        <begin position="110"/>
        <end position="180"/>
    </location>
</feature>
<dbReference type="InterPro" id="IPR036034">
    <property type="entry name" value="PDZ_sf"/>
</dbReference>
<evidence type="ECO:0000256" key="10">
    <source>
        <dbReference type="ARBA" id="ARBA00023136"/>
    </source>
</evidence>
<dbReference type="Gene3D" id="2.30.42.10">
    <property type="match status" value="1"/>
</dbReference>
<dbReference type="EMBL" id="BAAACP010000001">
    <property type="protein sequence ID" value="GAA0861547.1"/>
    <property type="molecule type" value="Genomic_DNA"/>
</dbReference>
<reference evidence="14" key="1">
    <citation type="journal article" date="2019" name="Int. J. Syst. Evol. Microbiol.">
        <title>The Global Catalogue of Microorganisms (GCM) 10K type strain sequencing project: providing services to taxonomists for standard genome sequencing and annotation.</title>
        <authorList>
            <consortium name="The Broad Institute Genomics Platform"/>
            <consortium name="The Broad Institute Genome Sequencing Center for Infectious Disease"/>
            <person name="Wu L."/>
            <person name="Ma J."/>
        </authorList>
    </citation>
    <scope>NUCLEOTIDE SEQUENCE [LARGE SCALE GENOMIC DNA]</scope>
    <source>
        <strain evidence="14">JCM 6486</strain>
    </source>
</reference>
<comment type="similarity">
    <text evidence="3 11">Belongs to the peptidase M50B family.</text>
</comment>
<evidence type="ECO:0000256" key="7">
    <source>
        <dbReference type="ARBA" id="ARBA00022833"/>
    </source>
</evidence>
<keyword evidence="5 11" id="KW-0812">Transmembrane</keyword>
<evidence type="ECO:0000256" key="9">
    <source>
        <dbReference type="ARBA" id="ARBA00023049"/>
    </source>
</evidence>
<comment type="subcellular location">
    <subcellularLocation>
        <location evidence="2">Membrane</location>
        <topology evidence="2">Multi-pass membrane protein</topology>
    </subcellularLocation>
</comment>
<dbReference type="Pfam" id="PF02163">
    <property type="entry name" value="Peptidase_M50"/>
    <property type="match status" value="1"/>
</dbReference>
<feature type="transmembrane region" description="Helical" evidence="11">
    <location>
        <begin position="315"/>
        <end position="333"/>
    </location>
</feature>
<evidence type="ECO:0000256" key="11">
    <source>
        <dbReference type="RuleBase" id="RU362031"/>
    </source>
</evidence>
<dbReference type="CDD" id="cd06163">
    <property type="entry name" value="S2P-M50_PDZ_RseP-like"/>
    <property type="match status" value="1"/>
</dbReference>
<keyword evidence="4" id="KW-0645">Protease</keyword>
<dbReference type="Proteomes" id="UP001400965">
    <property type="component" value="Unassembled WGS sequence"/>
</dbReference>
<keyword evidence="10 11" id="KW-0472">Membrane</keyword>
<evidence type="ECO:0000256" key="1">
    <source>
        <dbReference type="ARBA" id="ARBA00001947"/>
    </source>
</evidence>
<dbReference type="InterPro" id="IPR008915">
    <property type="entry name" value="Peptidase_M50"/>
</dbReference>
<keyword evidence="8 11" id="KW-1133">Transmembrane helix</keyword>
<name>A0ABP3XBB8_9FIRM</name>
<dbReference type="GO" id="GO:0008237">
    <property type="term" value="F:metallopeptidase activity"/>
    <property type="evidence" value="ECO:0007669"/>
    <property type="project" value="UniProtKB-KW"/>
</dbReference>
<keyword evidence="11" id="KW-0479">Metal-binding</keyword>
<keyword evidence="14" id="KW-1185">Reference proteome</keyword>
<dbReference type="SMART" id="SM00228">
    <property type="entry name" value="PDZ"/>
    <property type="match status" value="1"/>
</dbReference>
<evidence type="ECO:0000313" key="14">
    <source>
        <dbReference type="Proteomes" id="UP001400965"/>
    </source>
</evidence>
<sequence length="342" mass="37026">MNIITVLAAILAFGIIVFIHELGHFLFAKRAGVRIHEFAIGMGPKIYSFQKGETLYSIRLLPLGGYVAMEGEDGDSKDPRAFGNKSILQRASILFAGPFFNIILTVIILIPVFMYIGNPSKPTTTLQTVMENSVAQKAGIKSGDKITEINGVNIKSWNELSKEIQSSNGKELSVTINRDGKEKNVKVKPELKDGNYLIGISPKNEKDILGAFGNAIKATINMTVQMVTFLGKLITGNLPGGVEGSLAGPVGVISIVADATRSGLVSVLQIAAVISLNLGILNLLPIPALDGGRLFFLFIEFLRGGKKIDPNKEGMVNLIGFATLMIFMLFITYKDIVKLIRM</sequence>
<evidence type="ECO:0000256" key="4">
    <source>
        <dbReference type="ARBA" id="ARBA00022670"/>
    </source>
</evidence>
<feature type="transmembrane region" description="Helical" evidence="11">
    <location>
        <begin position="6"/>
        <end position="27"/>
    </location>
</feature>
<dbReference type="SUPFAM" id="SSF50156">
    <property type="entry name" value="PDZ domain-like"/>
    <property type="match status" value="1"/>
</dbReference>
<dbReference type="InterPro" id="IPR041489">
    <property type="entry name" value="PDZ_6"/>
</dbReference>
<evidence type="ECO:0000256" key="5">
    <source>
        <dbReference type="ARBA" id="ARBA00022692"/>
    </source>
</evidence>
<evidence type="ECO:0000313" key="13">
    <source>
        <dbReference type="EMBL" id="GAA0861547.1"/>
    </source>
</evidence>
<feature type="transmembrane region" description="Helical" evidence="11">
    <location>
        <begin position="93"/>
        <end position="116"/>
    </location>
</feature>
<dbReference type="RefSeq" id="WP_346041449.1">
    <property type="nucleotide sequence ID" value="NZ_BAAACP010000001.1"/>
</dbReference>
<dbReference type="NCBIfam" id="TIGR00054">
    <property type="entry name" value="RIP metalloprotease RseP"/>
    <property type="match status" value="1"/>
</dbReference>
<accession>A0ABP3XBB8</accession>
<evidence type="ECO:0000256" key="8">
    <source>
        <dbReference type="ARBA" id="ARBA00022989"/>
    </source>
</evidence>
<evidence type="ECO:0000256" key="6">
    <source>
        <dbReference type="ARBA" id="ARBA00022801"/>
    </source>
</evidence>
<keyword evidence="7 11" id="KW-0862">Zinc</keyword>
<evidence type="ECO:0000256" key="3">
    <source>
        <dbReference type="ARBA" id="ARBA00007931"/>
    </source>
</evidence>
<proteinExistence type="inferred from homology"/>
<keyword evidence="9 11" id="KW-0482">Metalloprotease</keyword>
<dbReference type="CDD" id="cd23081">
    <property type="entry name" value="cpPDZ_EcRseP-like"/>
    <property type="match status" value="1"/>
</dbReference>
<dbReference type="EC" id="3.4.24.-" evidence="11"/>
<dbReference type="InterPro" id="IPR001478">
    <property type="entry name" value="PDZ"/>
</dbReference>
<comment type="caution">
    <text evidence="13">The sequence shown here is derived from an EMBL/GenBank/DDBJ whole genome shotgun (WGS) entry which is preliminary data.</text>
</comment>
<gene>
    <name evidence="13" type="primary">rseP</name>
    <name evidence="13" type="ORF">GCM10008917_03340</name>
</gene>
<organism evidence="13 14">
    <name type="scientific">Paraclostridium tenue</name>
    <dbReference type="NCBI Taxonomy" id="1737"/>
    <lineage>
        <taxon>Bacteria</taxon>
        <taxon>Bacillati</taxon>
        <taxon>Bacillota</taxon>
        <taxon>Clostridia</taxon>
        <taxon>Peptostreptococcales</taxon>
        <taxon>Peptostreptococcaceae</taxon>
        <taxon>Paraclostridium</taxon>
    </lineage>
</organism>
<evidence type="ECO:0000259" key="12">
    <source>
        <dbReference type="SMART" id="SM00228"/>
    </source>
</evidence>
<dbReference type="InterPro" id="IPR004387">
    <property type="entry name" value="Pept_M50_Zn"/>
</dbReference>
<evidence type="ECO:0000256" key="2">
    <source>
        <dbReference type="ARBA" id="ARBA00004141"/>
    </source>
</evidence>
<dbReference type="PANTHER" id="PTHR42837:SF2">
    <property type="entry name" value="MEMBRANE METALLOPROTEASE ARASP2, CHLOROPLASTIC-RELATED"/>
    <property type="match status" value="1"/>
</dbReference>
<comment type="cofactor">
    <cofactor evidence="1 11">
        <name>Zn(2+)</name>
        <dbReference type="ChEBI" id="CHEBI:29105"/>
    </cofactor>
</comment>
<dbReference type="Pfam" id="PF17820">
    <property type="entry name" value="PDZ_6"/>
    <property type="match status" value="1"/>
</dbReference>
<dbReference type="PANTHER" id="PTHR42837">
    <property type="entry name" value="REGULATOR OF SIGMA-E PROTEASE RSEP"/>
    <property type="match status" value="1"/>
</dbReference>
<keyword evidence="6 11" id="KW-0378">Hydrolase</keyword>
<protein>
    <recommendedName>
        <fullName evidence="11">Zinc metalloprotease</fullName>
        <ecNumber evidence="11">3.4.24.-</ecNumber>
    </recommendedName>
</protein>